<dbReference type="InterPro" id="IPR002068">
    <property type="entry name" value="A-crystallin/Hsp20_dom"/>
</dbReference>
<dbReference type="InterPro" id="IPR008978">
    <property type="entry name" value="HSP20-like_chaperone"/>
</dbReference>
<name>A0A3R8L1G3_9LACO</name>
<evidence type="ECO:0000313" key="4">
    <source>
        <dbReference type="EMBL" id="RRK10651.1"/>
    </source>
</evidence>
<reference evidence="4 5" key="1">
    <citation type="submission" date="2018-08" db="EMBL/GenBank/DDBJ databases">
        <title>Genome Lactobacillus garii FI11369.</title>
        <authorList>
            <person name="Diaz M."/>
            <person name="Narbad A."/>
        </authorList>
    </citation>
    <scope>NUCLEOTIDE SEQUENCE [LARGE SCALE GENOMIC DNA]</scope>
    <source>
        <strain evidence="4 5">FI11369</strain>
    </source>
</reference>
<accession>A0A3R8L1G3</accession>
<comment type="caution">
    <text evidence="4">The sequence shown here is derived from an EMBL/GenBank/DDBJ whole genome shotgun (WGS) entry which is preliminary data.</text>
</comment>
<dbReference type="Gene3D" id="2.60.40.790">
    <property type="match status" value="1"/>
</dbReference>
<dbReference type="Proteomes" id="UP000283633">
    <property type="component" value="Unassembled WGS sequence"/>
</dbReference>
<gene>
    <name evidence="4" type="ORF">D1831_06200</name>
</gene>
<dbReference type="SUPFAM" id="SSF49764">
    <property type="entry name" value="HSP20-like chaperones"/>
    <property type="match status" value="1"/>
</dbReference>
<evidence type="ECO:0000313" key="5">
    <source>
        <dbReference type="Proteomes" id="UP000283633"/>
    </source>
</evidence>
<evidence type="ECO:0000256" key="1">
    <source>
        <dbReference type="PROSITE-ProRule" id="PRU00285"/>
    </source>
</evidence>
<dbReference type="Pfam" id="PF00011">
    <property type="entry name" value="HSP20"/>
    <property type="match status" value="1"/>
</dbReference>
<dbReference type="RefSeq" id="WP_125072064.1">
    <property type="nucleotide sequence ID" value="NZ_QWZQ01000016.1"/>
</dbReference>
<comment type="similarity">
    <text evidence="1 2">Belongs to the small heat shock protein (HSP20) family.</text>
</comment>
<dbReference type="OrthoDB" id="9811615at2"/>
<dbReference type="InterPro" id="IPR031107">
    <property type="entry name" value="Small_HSP"/>
</dbReference>
<dbReference type="AlphaFoldDB" id="A0A3R8L1G3"/>
<proteinExistence type="inferred from homology"/>
<dbReference type="EMBL" id="QWZQ01000016">
    <property type="protein sequence ID" value="RRK10651.1"/>
    <property type="molecule type" value="Genomic_DNA"/>
</dbReference>
<sequence length="140" mass="16230">MRQYGLGRQLWDHLPVKNLRRVRHQVEDVLNARLVMRTDVVEHDDDYVVTAELPGFDKEAITVTYQDNWLTIRAYRSQTDGAGSDDERIIHRERTGRALTRRFHVQGVVKDQIQAHYQAGVLTVNLPKKVRDSAGKIEIQ</sequence>
<feature type="domain" description="SHSP" evidence="3">
    <location>
        <begin position="29"/>
        <end position="140"/>
    </location>
</feature>
<evidence type="ECO:0000259" key="3">
    <source>
        <dbReference type="PROSITE" id="PS01031"/>
    </source>
</evidence>
<dbReference type="PANTHER" id="PTHR11527">
    <property type="entry name" value="HEAT-SHOCK PROTEIN 20 FAMILY MEMBER"/>
    <property type="match status" value="1"/>
</dbReference>
<evidence type="ECO:0000256" key="2">
    <source>
        <dbReference type="RuleBase" id="RU003616"/>
    </source>
</evidence>
<dbReference type="CDD" id="cd06471">
    <property type="entry name" value="ACD_LpsHSP_like"/>
    <property type="match status" value="1"/>
</dbReference>
<organism evidence="4 5">
    <name type="scientific">Lactiplantibacillus garii</name>
    <dbReference type="NCBI Taxonomy" id="2306423"/>
    <lineage>
        <taxon>Bacteria</taxon>
        <taxon>Bacillati</taxon>
        <taxon>Bacillota</taxon>
        <taxon>Bacilli</taxon>
        <taxon>Lactobacillales</taxon>
        <taxon>Lactobacillaceae</taxon>
        <taxon>Lactiplantibacillus</taxon>
    </lineage>
</organism>
<protein>
    <submittedName>
        <fullName evidence="4">Hsp20/alpha crystallin family protein</fullName>
    </submittedName>
</protein>
<keyword evidence="5" id="KW-1185">Reference proteome</keyword>
<dbReference type="PROSITE" id="PS01031">
    <property type="entry name" value="SHSP"/>
    <property type="match status" value="1"/>
</dbReference>